<dbReference type="Gene3D" id="3.30.559.30">
    <property type="entry name" value="Nonribosomal peptide synthetase, condensation domain"/>
    <property type="match status" value="1"/>
</dbReference>
<feature type="non-terminal residue" evidence="2">
    <location>
        <position position="1"/>
    </location>
</feature>
<evidence type="ECO:0000259" key="1">
    <source>
        <dbReference type="Pfam" id="PF00668"/>
    </source>
</evidence>
<dbReference type="Gene3D" id="3.30.559.10">
    <property type="entry name" value="Chloramphenicol acetyltransferase-like domain"/>
    <property type="match status" value="2"/>
</dbReference>
<organism evidence="2 3">
    <name type="scientific">Hymenobacter nitidus</name>
    <dbReference type="NCBI Taxonomy" id="2880929"/>
    <lineage>
        <taxon>Bacteria</taxon>
        <taxon>Pseudomonadati</taxon>
        <taxon>Bacteroidota</taxon>
        <taxon>Cytophagia</taxon>
        <taxon>Cytophagales</taxon>
        <taxon>Hymenobacteraceae</taxon>
        <taxon>Hymenobacter</taxon>
    </lineage>
</organism>
<dbReference type="EMBL" id="JAJADQ010000029">
    <property type="protein sequence ID" value="MCB2380571.1"/>
    <property type="molecule type" value="Genomic_DNA"/>
</dbReference>
<accession>A0ABS8AL21</accession>
<dbReference type="SUPFAM" id="SSF52777">
    <property type="entry name" value="CoA-dependent acyltransferases"/>
    <property type="match status" value="3"/>
</dbReference>
<dbReference type="Proteomes" id="UP001165297">
    <property type="component" value="Unassembled WGS sequence"/>
</dbReference>
<dbReference type="InterPro" id="IPR010060">
    <property type="entry name" value="NRPS_synth"/>
</dbReference>
<feature type="non-terminal residue" evidence="2">
    <location>
        <position position="554"/>
    </location>
</feature>
<name>A0ABS8AL21_9BACT</name>
<dbReference type="InterPro" id="IPR023213">
    <property type="entry name" value="CAT-like_dom_sf"/>
</dbReference>
<dbReference type="PANTHER" id="PTHR45398">
    <property type="match status" value="1"/>
</dbReference>
<dbReference type="InterPro" id="IPR001242">
    <property type="entry name" value="Condensation_dom"/>
</dbReference>
<dbReference type="RefSeq" id="WP_226190978.1">
    <property type="nucleotide sequence ID" value="NZ_JAJADQ010000029.1"/>
</dbReference>
<reference evidence="2" key="1">
    <citation type="submission" date="2021-10" db="EMBL/GenBank/DDBJ databases">
        <authorList>
            <person name="Dean J.D."/>
            <person name="Kim M.K."/>
            <person name="Newey C.N."/>
            <person name="Stoker T.S."/>
            <person name="Thompson D.W."/>
            <person name="Grose J.H."/>
        </authorList>
    </citation>
    <scope>NUCLEOTIDE SEQUENCE</scope>
    <source>
        <strain evidence="2">BT635</strain>
    </source>
</reference>
<sequence>LLQSASALQAEGLRQSLAQLLLHHDALRLRFTLDAQGSWCQHYAAVTDTPARLHEHDLTQLSAEQAQAQQLALSEQLQAGFDLATGPLFQAALFRRPDGTDELLLVAHHLVVDGVSWRILLEDLATLYAQAQQGQPQQLPLKTDSLQAWQAQQQRQATSAQLQAELAYWQAQDQAPVPALPKDQPAGRNQVQDAATRSFVLPAALTEQLLTQTHRAYATEVQELLLTALVQALQQHWQLGAVRLTLEGHGREWIGAELDVTRTVGWFTSKYPLVLDIRQASDSIDALIEVKEAVRRVPGKGIGYGLLRYLHPEQPLASAPASELVFNYLGDFGAGAGASNAATGQAEEASVFTYSGNGRGASSSARRQRSTVLEVSAIIVEGQLRVSVGYSAEQYQGQTIAQLLAHYEQQLRGLIQAVAAVEEVQLTPSDVSYKGLSRAELASLQQQVGGNGLADVYALTPLQEGMYYYWVQEPGSRAHGIQIAYRLQGQLDLLLLEQSYQQLVQSYDVLRTCFTHQVGGRALQLVQQQVREGFSFVDLSQYAGEDLARALAGE</sequence>
<dbReference type="NCBIfam" id="TIGR01720">
    <property type="entry name" value="NRPS-para261"/>
    <property type="match status" value="1"/>
</dbReference>
<evidence type="ECO:0000313" key="3">
    <source>
        <dbReference type="Proteomes" id="UP001165297"/>
    </source>
</evidence>
<comment type="caution">
    <text evidence="2">The sequence shown here is derived from an EMBL/GenBank/DDBJ whole genome shotgun (WGS) entry which is preliminary data.</text>
</comment>
<feature type="domain" description="Condensation" evidence="1">
    <location>
        <begin position="455"/>
        <end position="546"/>
    </location>
</feature>
<evidence type="ECO:0000313" key="2">
    <source>
        <dbReference type="EMBL" id="MCB2380571.1"/>
    </source>
</evidence>
<feature type="domain" description="Condensation" evidence="1">
    <location>
        <begin position="3"/>
        <end position="424"/>
    </location>
</feature>
<gene>
    <name evidence="2" type="ORF">LGH70_23470</name>
</gene>
<proteinExistence type="predicted"/>
<dbReference type="PANTHER" id="PTHR45398:SF1">
    <property type="entry name" value="ENZYME, PUTATIVE (JCVI)-RELATED"/>
    <property type="match status" value="1"/>
</dbReference>
<keyword evidence="3" id="KW-1185">Reference proteome</keyword>
<protein>
    <submittedName>
        <fullName evidence="2">Condensation domain-containing protein</fullName>
    </submittedName>
</protein>
<dbReference type="Pfam" id="PF00668">
    <property type="entry name" value="Condensation"/>
    <property type="match status" value="2"/>
</dbReference>